<gene>
    <name evidence="2" type="ORF">ENJ10_09340</name>
</gene>
<evidence type="ECO:0000259" key="1">
    <source>
        <dbReference type="Pfam" id="PF09369"/>
    </source>
</evidence>
<protein>
    <submittedName>
        <fullName evidence="2">DUF1998 domain-containing protein</fullName>
    </submittedName>
</protein>
<reference evidence="2" key="1">
    <citation type="journal article" date="2020" name="mSystems">
        <title>Genome- and Community-Level Interaction Insights into Carbon Utilization and Element Cycling Functions of Hydrothermarchaeota in Hydrothermal Sediment.</title>
        <authorList>
            <person name="Zhou Z."/>
            <person name="Liu Y."/>
            <person name="Xu W."/>
            <person name="Pan J."/>
            <person name="Luo Z.H."/>
            <person name="Li M."/>
        </authorList>
    </citation>
    <scope>NUCLEOTIDE SEQUENCE [LARGE SCALE GENOMIC DNA]</scope>
    <source>
        <strain evidence="2">HyVt-456</strain>
    </source>
</reference>
<dbReference type="PANTHER" id="PTHR47957">
    <property type="entry name" value="ATP-DEPENDENT HELICASE HRQ1"/>
    <property type="match status" value="1"/>
</dbReference>
<dbReference type="EMBL" id="DRLD01000259">
    <property type="protein sequence ID" value="HED10878.1"/>
    <property type="molecule type" value="Genomic_DNA"/>
</dbReference>
<proteinExistence type="predicted"/>
<dbReference type="AlphaFoldDB" id="A0A7V1LMT5"/>
<dbReference type="PANTHER" id="PTHR47957:SF3">
    <property type="entry name" value="ATP-DEPENDENT HELICASE HRQ1"/>
    <property type="match status" value="1"/>
</dbReference>
<evidence type="ECO:0000313" key="2">
    <source>
        <dbReference type="EMBL" id="HED10878.1"/>
    </source>
</evidence>
<feature type="domain" description="MrfA-like Zn-binding" evidence="1">
    <location>
        <begin position="2"/>
        <end position="71"/>
    </location>
</feature>
<dbReference type="Proteomes" id="UP000886005">
    <property type="component" value="Unassembled WGS sequence"/>
</dbReference>
<sequence length="101" mass="11666">MERRDIKACLTYKRTNGKMEHKIIIYDAVPGGAGHSRRLVTEDGRVLKAVVKRAIILLNSCECSPSCYRCLRSYENQKIHEILDREKALNFLKQLNKSETE</sequence>
<accession>A0A7V1LMT5</accession>
<dbReference type="InterPro" id="IPR018973">
    <property type="entry name" value="MZB"/>
</dbReference>
<dbReference type="GO" id="GO:0036297">
    <property type="term" value="P:interstrand cross-link repair"/>
    <property type="evidence" value="ECO:0007669"/>
    <property type="project" value="TreeGrafter"/>
</dbReference>
<name>A0A7V1LMT5_CALAY</name>
<dbReference type="Pfam" id="PF09369">
    <property type="entry name" value="MZB"/>
    <property type="match status" value="1"/>
</dbReference>
<dbReference type="GO" id="GO:0006289">
    <property type="term" value="P:nucleotide-excision repair"/>
    <property type="evidence" value="ECO:0007669"/>
    <property type="project" value="TreeGrafter"/>
</dbReference>
<comment type="caution">
    <text evidence="2">The sequence shown here is derived from an EMBL/GenBank/DDBJ whole genome shotgun (WGS) entry which is preliminary data.</text>
</comment>
<dbReference type="GO" id="GO:0043138">
    <property type="term" value="F:3'-5' DNA helicase activity"/>
    <property type="evidence" value="ECO:0007669"/>
    <property type="project" value="TreeGrafter"/>
</dbReference>
<organism evidence="2">
    <name type="scientific">Caldithrix abyssi</name>
    <dbReference type="NCBI Taxonomy" id="187145"/>
    <lineage>
        <taxon>Bacteria</taxon>
        <taxon>Pseudomonadati</taxon>
        <taxon>Calditrichota</taxon>
        <taxon>Calditrichia</taxon>
        <taxon>Calditrichales</taxon>
        <taxon>Calditrichaceae</taxon>
        <taxon>Caldithrix</taxon>
    </lineage>
</organism>